<protein>
    <submittedName>
        <fullName evidence="1">3-hydroxylacyl-ACP dehydratase</fullName>
    </submittedName>
</protein>
<sequence length="153" mass="16651">MILWPVNQVLPHSGDAILIDEILSFDDESLTARARIKPSGLFNQPDGSLPAWVGLEIMAQAVAAWAGCQARRDRTPVKLGFLVGTRRYECSVPAFAPGLELTIGLRCSFKDESGIGSFECEMRDAHKIVASARLNAYSPSNVNDFTQEAPPCT</sequence>
<dbReference type="Gene3D" id="3.10.129.10">
    <property type="entry name" value="Hotdog Thioesterase"/>
    <property type="match status" value="1"/>
</dbReference>
<name>A0A2N4UEI6_9BURK</name>
<evidence type="ECO:0000313" key="2">
    <source>
        <dbReference type="Proteomes" id="UP000234328"/>
    </source>
</evidence>
<comment type="caution">
    <text evidence="1">The sequence shown here is derived from an EMBL/GenBank/DDBJ whole genome shotgun (WGS) entry which is preliminary data.</text>
</comment>
<dbReference type="EMBL" id="PDNV01000008">
    <property type="protein sequence ID" value="PLC53424.1"/>
    <property type="molecule type" value="Genomic_DNA"/>
</dbReference>
<keyword evidence="2" id="KW-1185">Reference proteome</keyword>
<organism evidence="1 2">
    <name type="scientific">Pollutimonas nitritireducens</name>
    <dbReference type="NCBI Taxonomy" id="2045209"/>
    <lineage>
        <taxon>Bacteria</taxon>
        <taxon>Pseudomonadati</taxon>
        <taxon>Pseudomonadota</taxon>
        <taxon>Betaproteobacteria</taxon>
        <taxon>Burkholderiales</taxon>
        <taxon>Alcaligenaceae</taxon>
        <taxon>Pollutimonas</taxon>
    </lineage>
</organism>
<gene>
    <name evidence="1" type="ORF">CR155_14270</name>
</gene>
<dbReference type="Pfam" id="PF22817">
    <property type="entry name" value="ApeP-like"/>
    <property type="match status" value="1"/>
</dbReference>
<dbReference type="PIRSF" id="PIRSF020565">
    <property type="entry name" value="3Ho_Ac_ACP_DH_prd"/>
    <property type="match status" value="1"/>
</dbReference>
<reference evidence="1 2" key="1">
    <citation type="submission" date="2017-10" db="EMBL/GenBank/DDBJ databases">
        <title>Two draft genome sequences of Pusillimonas sp. strains isolated from a nitrate- and radionuclide-contaminated groundwater in Russia.</title>
        <authorList>
            <person name="Grouzdev D.S."/>
            <person name="Tourova T.P."/>
            <person name="Goeva M.A."/>
            <person name="Babich T.L."/>
            <person name="Sokolova D.S."/>
            <person name="Abdullin R."/>
            <person name="Poltaraus A.B."/>
            <person name="Toshchakov S.V."/>
            <person name="Nazina T.N."/>
        </authorList>
    </citation>
    <scope>NUCLEOTIDE SEQUENCE [LARGE SCALE GENOMIC DNA]</scope>
    <source>
        <strain evidence="1 2">JR1/69-2-13</strain>
    </source>
</reference>
<dbReference type="SUPFAM" id="SSF54637">
    <property type="entry name" value="Thioesterase/thiol ester dehydrase-isomerase"/>
    <property type="match status" value="1"/>
</dbReference>
<dbReference type="RefSeq" id="WP_102070695.1">
    <property type="nucleotide sequence ID" value="NZ_PDNV01000008.1"/>
</dbReference>
<dbReference type="InterPro" id="IPR016776">
    <property type="entry name" value="ApeP-like_dehydratase"/>
</dbReference>
<proteinExistence type="predicted"/>
<dbReference type="Proteomes" id="UP000234328">
    <property type="component" value="Unassembled WGS sequence"/>
</dbReference>
<evidence type="ECO:0000313" key="1">
    <source>
        <dbReference type="EMBL" id="PLC53424.1"/>
    </source>
</evidence>
<dbReference type="CDD" id="cd01289">
    <property type="entry name" value="FabA_like"/>
    <property type="match status" value="1"/>
</dbReference>
<accession>A0A2N4UEI6</accession>
<dbReference type="OrthoDB" id="9800188at2"/>
<dbReference type="InterPro" id="IPR029069">
    <property type="entry name" value="HotDog_dom_sf"/>
</dbReference>
<dbReference type="AlphaFoldDB" id="A0A2N4UEI6"/>